<geneLocation type="mitochondrion" evidence="11"/>
<dbReference type="Gene3D" id="1.20.120.80">
    <property type="entry name" value="Cytochrome c oxidase, subunit III, four-helix bundle"/>
    <property type="match status" value="1"/>
</dbReference>
<dbReference type="Pfam" id="PF00510">
    <property type="entry name" value="COX3"/>
    <property type="match status" value="1"/>
</dbReference>
<evidence type="ECO:0000256" key="9">
    <source>
        <dbReference type="SAM" id="Phobius"/>
    </source>
</evidence>
<comment type="function">
    <text evidence="8">Component of the cytochrome c oxidase, the last enzyme in the mitochondrial electron transport chain which drives oxidative phosphorylation. The respiratory chain contains 3 multisubunit complexes succinate dehydrogenase (complex II, CII), ubiquinol-cytochrome c oxidoreductase (cytochrome b-c1 complex, complex III, CIII) and cytochrome c oxidase (complex IV, CIV), that cooperate to transfer electrons derived from NADH and succinate to molecular oxygen, creating an electrochemical gradient over the inner membrane that drives transmembrane transport and the ATP synthase. Cytochrome c oxidase is the component of the respiratory chain that catalyzes the reduction of oxygen to water. Electrons originating from reduced cytochrome c in the intermembrane space (IMS) are transferred via the dinuclear copper A center (CU(A)) of subunit 2 and heme A of subunit 1 to the active site in subunit 1, a binuclear center (BNC) formed by heme A3 and copper B (CU(B)). The BNC reduces molecular oxygen to 2 water molecules using 4 electrons from cytochrome c in the IMS and 4 protons from the mitochondrial matrix.</text>
</comment>
<keyword evidence="8 11" id="KW-0496">Mitochondrion</keyword>
<dbReference type="AlphaFoldDB" id="V9NJU8"/>
<dbReference type="EMBL" id="KF015227">
    <property type="protein sequence ID" value="AGQ50320.1"/>
    <property type="molecule type" value="Genomic_DNA"/>
</dbReference>
<proteinExistence type="inferred from homology"/>
<evidence type="ECO:0000256" key="3">
    <source>
        <dbReference type="ARBA" id="ARBA00015944"/>
    </source>
</evidence>
<sequence>MNNFLMIKQNHPYHLTSLSPWPLLMSFNLMNMLISIINLFQMKTYNLIFSNMIILMYLMFLWWSNVVKESLFSGNHNTKIISLIKMGMMLFILSELMFFVSFFWTYFHLSLSPSIEIGSMWPPSGIKLFNPYNVPLLNTLILLSSGVTITWSHHSITNLLLDQSKISLLLTVLLGFYFSYWQLNEYNHAFYSFNDSSFSSIFYMATGFHGIHVIIGTLFNSINLMRLYLNQFSNFHHCGFEMSAWYWHFVDVVWLFLYILIYWWPY</sequence>
<dbReference type="GO" id="GO:0004129">
    <property type="term" value="F:cytochrome-c oxidase activity"/>
    <property type="evidence" value="ECO:0007669"/>
    <property type="project" value="InterPro"/>
</dbReference>
<feature type="transmembrane region" description="Helical" evidence="9">
    <location>
        <begin position="164"/>
        <end position="181"/>
    </location>
</feature>
<dbReference type="GO" id="GO:0006123">
    <property type="term" value="P:mitochondrial electron transport, cytochrome c to oxygen"/>
    <property type="evidence" value="ECO:0007669"/>
    <property type="project" value="TreeGrafter"/>
</dbReference>
<evidence type="ECO:0000256" key="5">
    <source>
        <dbReference type="ARBA" id="ARBA00022967"/>
    </source>
</evidence>
<dbReference type="PANTHER" id="PTHR11403:SF7">
    <property type="entry name" value="CYTOCHROME C OXIDASE SUBUNIT 3"/>
    <property type="match status" value="1"/>
</dbReference>
<evidence type="ECO:0000256" key="1">
    <source>
        <dbReference type="ARBA" id="ARBA00004141"/>
    </source>
</evidence>
<feature type="transmembrane region" description="Helical" evidence="9">
    <location>
        <begin position="129"/>
        <end position="152"/>
    </location>
</feature>
<name>V9NJU8_9HYME</name>
<accession>V9NJU8</accession>
<evidence type="ECO:0000256" key="2">
    <source>
        <dbReference type="ARBA" id="ARBA00010581"/>
    </source>
</evidence>
<dbReference type="InterPro" id="IPR013833">
    <property type="entry name" value="Cyt_c_oxidase_su3_a-hlx"/>
</dbReference>
<reference evidence="11" key="1">
    <citation type="journal article" date="2014" name="Mol. Biol. Evol.">
        <title>Coexistence of Minicircular and a Highly Rearranged mtDNA Molecule Suggests That Recombination Shapes Mitochondrial Genome Organization.</title>
        <authorList>
            <person name="Mao M."/>
            <person name="Austin A.D."/>
            <person name="Johnson N.F."/>
            <person name="Dowton M."/>
        </authorList>
    </citation>
    <scope>NUCLEOTIDE SEQUENCE</scope>
    <source>
        <strain evidence="11">M85</strain>
    </source>
</reference>
<dbReference type="GO" id="GO:0005739">
    <property type="term" value="C:mitochondrion"/>
    <property type="evidence" value="ECO:0007669"/>
    <property type="project" value="TreeGrafter"/>
</dbReference>
<feature type="transmembrane region" description="Helical" evidence="9">
    <location>
        <begin position="47"/>
        <end position="67"/>
    </location>
</feature>
<gene>
    <name evidence="11" type="primary">COX3</name>
</gene>
<keyword evidence="7 9" id="KW-0472">Membrane</keyword>
<feature type="transmembrane region" description="Helical" evidence="9">
    <location>
        <begin position="245"/>
        <end position="264"/>
    </location>
</feature>
<dbReference type="PANTHER" id="PTHR11403">
    <property type="entry name" value="CYTOCHROME C OXIDASE SUBUNIT III"/>
    <property type="match status" value="1"/>
</dbReference>
<dbReference type="InterPro" id="IPR033945">
    <property type="entry name" value="Cyt_c_oxase_su3_dom"/>
</dbReference>
<evidence type="ECO:0000256" key="7">
    <source>
        <dbReference type="ARBA" id="ARBA00023136"/>
    </source>
</evidence>
<keyword evidence="5" id="KW-1278">Translocase</keyword>
<evidence type="ECO:0000256" key="8">
    <source>
        <dbReference type="RuleBase" id="RU003375"/>
    </source>
</evidence>
<feature type="transmembrane region" description="Helical" evidence="9">
    <location>
        <begin position="201"/>
        <end position="224"/>
    </location>
</feature>
<dbReference type="GO" id="GO:0016020">
    <property type="term" value="C:membrane"/>
    <property type="evidence" value="ECO:0007669"/>
    <property type="project" value="UniProtKB-SubCell"/>
</dbReference>
<protein>
    <recommendedName>
        <fullName evidence="3 8">Cytochrome c oxidase subunit 3</fullName>
    </recommendedName>
</protein>
<dbReference type="InterPro" id="IPR035973">
    <property type="entry name" value="Cyt_c_oxidase_su3-like_sf"/>
</dbReference>
<dbReference type="SUPFAM" id="SSF81452">
    <property type="entry name" value="Cytochrome c oxidase subunit III-like"/>
    <property type="match status" value="1"/>
</dbReference>
<dbReference type="InterPro" id="IPR000298">
    <property type="entry name" value="Cyt_c_oxidase-like_su3"/>
</dbReference>
<evidence type="ECO:0000256" key="4">
    <source>
        <dbReference type="ARBA" id="ARBA00022692"/>
    </source>
</evidence>
<comment type="similarity">
    <text evidence="2 8">Belongs to the cytochrome c oxidase subunit 3 family.</text>
</comment>
<evidence type="ECO:0000259" key="10">
    <source>
        <dbReference type="PROSITE" id="PS50253"/>
    </source>
</evidence>
<dbReference type="InterPro" id="IPR024791">
    <property type="entry name" value="Cyt_c/ubiquinol_Oxase_su3"/>
</dbReference>
<comment type="subcellular location">
    <subcellularLocation>
        <location evidence="1">Membrane</location>
        <topology evidence="1">Multi-pass membrane protein</topology>
    </subcellularLocation>
</comment>
<feature type="transmembrane region" description="Helical" evidence="9">
    <location>
        <begin position="88"/>
        <end position="109"/>
    </location>
</feature>
<keyword evidence="6 9" id="KW-1133">Transmembrane helix</keyword>
<dbReference type="Gene3D" id="1.10.287.70">
    <property type="match status" value="1"/>
</dbReference>
<dbReference type="CDD" id="cd01665">
    <property type="entry name" value="Cyt_c_Oxidase_III"/>
    <property type="match status" value="1"/>
</dbReference>
<evidence type="ECO:0000313" key="11">
    <source>
        <dbReference type="EMBL" id="AGQ50320.1"/>
    </source>
</evidence>
<feature type="transmembrane region" description="Helical" evidence="9">
    <location>
        <begin position="21"/>
        <end position="41"/>
    </location>
</feature>
<evidence type="ECO:0000256" key="6">
    <source>
        <dbReference type="ARBA" id="ARBA00022989"/>
    </source>
</evidence>
<dbReference type="PROSITE" id="PS50253">
    <property type="entry name" value="COX3"/>
    <property type="match status" value="1"/>
</dbReference>
<organism evidence="11">
    <name type="scientific">Conostigmus sp. MM-2013</name>
    <dbReference type="NCBI Taxonomy" id="1357450"/>
    <lineage>
        <taxon>Eukaryota</taxon>
        <taxon>Metazoa</taxon>
        <taxon>Ecdysozoa</taxon>
        <taxon>Arthropoda</taxon>
        <taxon>Hexapoda</taxon>
        <taxon>Insecta</taxon>
        <taxon>Pterygota</taxon>
        <taxon>Neoptera</taxon>
        <taxon>Endopterygota</taxon>
        <taxon>Hymenoptera</taxon>
        <taxon>Apocrita</taxon>
        <taxon>Ceraphronoidea</taxon>
        <taxon>Megaspilidae</taxon>
        <taxon>Conostigmus</taxon>
    </lineage>
</organism>
<feature type="domain" description="Heme-copper oxidase subunit III family profile" evidence="10">
    <location>
        <begin position="9"/>
        <end position="266"/>
    </location>
</feature>
<keyword evidence="4 8" id="KW-0812">Transmembrane</keyword>